<protein>
    <submittedName>
        <fullName evidence="2">Uncharacterized protein</fullName>
    </submittedName>
</protein>
<proteinExistence type="predicted"/>
<organism evidence="2 3">
    <name type="scientific">Synchytrium endobioticum</name>
    <dbReference type="NCBI Taxonomy" id="286115"/>
    <lineage>
        <taxon>Eukaryota</taxon>
        <taxon>Fungi</taxon>
        <taxon>Fungi incertae sedis</taxon>
        <taxon>Chytridiomycota</taxon>
        <taxon>Chytridiomycota incertae sedis</taxon>
        <taxon>Chytridiomycetes</taxon>
        <taxon>Synchytriales</taxon>
        <taxon>Synchytriaceae</taxon>
        <taxon>Synchytrium</taxon>
    </lineage>
</organism>
<dbReference type="EMBL" id="QEAM01001115">
    <property type="protein sequence ID" value="TPX30814.1"/>
    <property type="molecule type" value="Genomic_DNA"/>
</dbReference>
<keyword evidence="1" id="KW-0175">Coiled coil</keyword>
<sequence>MSNINFSLLLPEDAIDIQQYQENIEILKQELEQIRLTPYDQKDPTDVRSHTALYDGKKQELQTAQRDLSVFARNARKEYTNWIVEKDSVNFSISTQHLVACCNDMYS</sequence>
<dbReference type="Proteomes" id="UP000320475">
    <property type="component" value="Unassembled WGS sequence"/>
</dbReference>
<dbReference type="VEuPathDB" id="FungiDB:SeMB42_g07696"/>
<accession>A0A507BYD6</accession>
<dbReference type="AlphaFoldDB" id="A0A507BYD6"/>
<name>A0A507BYD6_9FUNG</name>
<reference evidence="2 3" key="1">
    <citation type="journal article" date="2019" name="Sci. Rep.">
        <title>Comparative genomics of chytrid fungi reveal insights into the obligate biotrophic and pathogenic lifestyle of Synchytrium endobioticum.</title>
        <authorList>
            <person name="van de Vossenberg B.T.L.H."/>
            <person name="Warris S."/>
            <person name="Nguyen H.D.T."/>
            <person name="van Gent-Pelzer M.P.E."/>
            <person name="Joly D.L."/>
            <person name="van de Geest H.C."/>
            <person name="Bonants P.J.M."/>
            <person name="Smith D.S."/>
            <person name="Levesque C.A."/>
            <person name="van der Lee T.A.J."/>
        </authorList>
    </citation>
    <scope>NUCLEOTIDE SEQUENCE [LARGE SCALE GENOMIC DNA]</scope>
    <source>
        <strain evidence="2 3">LEV6574</strain>
    </source>
</reference>
<gene>
    <name evidence="2" type="ORF">SeLEV6574_g08584</name>
</gene>
<feature type="coiled-coil region" evidence="1">
    <location>
        <begin position="10"/>
        <end position="37"/>
    </location>
</feature>
<evidence type="ECO:0000256" key="1">
    <source>
        <dbReference type="SAM" id="Coils"/>
    </source>
</evidence>
<comment type="caution">
    <text evidence="2">The sequence shown here is derived from an EMBL/GenBank/DDBJ whole genome shotgun (WGS) entry which is preliminary data.</text>
</comment>
<evidence type="ECO:0000313" key="3">
    <source>
        <dbReference type="Proteomes" id="UP000320475"/>
    </source>
</evidence>
<evidence type="ECO:0000313" key="2">
    <source>
        <dbReference type="EMBL" id="TPX30814.1"/>
    </source>
</evidence>